<evidence type="ECO:0000313" key="1">
    <source>
        <dbReference type="Proteomes" id="UP000694864"/>
    </source>
</evidence>
<dbReference type="InterPro" id="IPR015915">
    <property type="entry name" value="Kelch-typ_b-propeller"/>
</dbReference>
<accession>A0ABM0SZY9</accession>
<evidence type="ECO:0000313" key="2">
    <source>
        <dbReference type="RefSeq" id="XP_010418605.1"/>
    </source>
</evidence>
<dbReference type="Proteomes" id="UP000694864">
    <property type="component" value="Chromosome 7"/>
</dbReference>
<proteinExistence type="predicted"/>
<gene>
    <name evidence="2" type="primary">LOC104704172</name>
</gene>
<dbReference type="RefSeq" id="XP_010418605.1">
    <property type="nucleotide sequence ID" value="XM_010420303.1"/>
</dbReference>
<sequence length="278" mass="31739">MRHIIFCNGPFLFVVCGNDKSLRVFVYNSKTRLLEHSSIIVPLELMCAGVVEDDVFLFGKKPSVSFNDEPVYKSFNFRTRNWADSPLHRLGMDSTFGSIGAPARSSETIGSNIYLMRRAKMSVYNIQTGLTSTPCWVPHPLRHPTTCVFHGILISYDVQHGVLNWYDSDMKSWRLVLNFRLERRRVRSASAGLGLLNGDLALVWTQICYNRSSSQSQEEVWCTKVCLRRKPDGNLEGSAYSAQHLETIPYGYKINMYLSVSPYRPFRPAMPALYFDDV</sequence>
<dbReference type="SUPFAM" id="SSF117281">
    <property type="entry name" value="Kelch motif"/>
    <property type="match status" value="1"/>
</dbReference>
<organism evidence="1 2">
    <name type="scientific">Camelina sativa</name>
    <name type="common">False flax</name>
    <name type="synonym">Myagrum sativum</name>
    <dbReference type="NCBI Taxonomy" id="90675"/>
    <lineage>
        <taxon>Eukaryota</taxon>
        <taxon>Viridiplantae</taxon>
        <taxon>Streptophyta</taxon>
        <taxon>Embryophyta</taxon>
        <taxon>Tracheophyta</taxon>
        <taxon>Spermatophyta</taxon>
        <taxon>Magnoliopsida</taxon>
        <taxon>eudicotyledons</taxon>
        <taxon>Gunneridae</taxon>
        <taxon>Pentapetalae</taxon>
        <taxon>rosids</taxon>
        <taxon>malvids</taxon>
        <taxon>Brassicales</taxon>
        <taxon>Brassicaceae</taxon>
        <taxon>Camelineae</taxon>
        <taxon>Camelina</taxon>
    </lineage>
</organism>
<protein>
    <submittedName>
        <fullName evidence="2">F-box/kelch-repeat protein At1g60570</fullName>
    </submittedName>
</protein>
<reference evidence="1" key="1">
    <citation type="journal article" date="2014" name="Nat. Commun.">
        <title>The emerging biofuel crop Camelina sativa retains a highly undifferentiated hexaploid genome structure.</title>
        <authorList>
            <person name="Kagale S."/>
            <person name="Koh C."/>
            <person name="Nixon J."/>
            <person name="Bollina V."/>
            <person name="Clarke W.E."/>
            <person name="Tuteja R."/>
            <person name="Spillane C."/>
            <person name="Robinson S.J."/>
            <person name="Links M.G."/>
            <person name="Clarke C."/>
            <person name="Higgins E.E."/>
            <person name="Huebert T."/>
            <person name="Sharpe A.G."/>
            <person name="Parkin I.A."/>
        </authorList>
    </citation>
    <scope>NUCLEOTIDE SEQUENCE [LARGE SCALE GENOMIC DNA]</scope>
    <source>
        <strain evidence="1">cv. DH55</strain>
    </source>
</reference>
<name>A0ABM0SZY9_CAMSA</name>
<reference evidence="2" key="2">
    <citation type="submission" date="2025-08" db="UniProtKB">
        <authorList>
            <consortium name="RefSeq"/>
        </authorList>
    </citation>
    <scope>IDENTIFICATION</scope>
    <source>
        <tissue evidence="2">Leaf</tissue>
    </source>
</reference>
<dbReference type="GeneID" id="104704172"/>
<keyword evidence="1" id="KW-1185">Reference proteome</keyword>